<name>A0A644XAT9_9ZZZZ</name>
<sequence>MSLDNFSWDKYDIEFKAKRKVNNKSSKTLPHIIGTFYSNKMNRSIEYESINEFILYTILELDRKTFRYYVQPIEIDIKYNDKNGIKKSWIHVPDVLVFRENMKPILYQVKEPQSKITDKTRIINTNCRKYSEQNGWEYNVIYPKLLPIELINNIKFLIGFMKQRYEYINLIPSLLVRLENMKGTTINELLNSFSDEIDRLMLLPLVYHLIATGSIFTDIETPISEFSNISFYREIDYFNYLKEVTNNEN</sequence>
<dbReference type="Pfam" id="PF08722">
    <property type="entry name" value="Tn7_TnsA-like_N"/>
    <property type="match status" value="1"/>
</dbReference>
<accession>A0A644XAT9</accession>
<dbReference type="EMBL" id="VSSQ01002103">
    <property type="protein sequence ID" value="MPM13320.1"/>
    <property type="molecule type" value="Genomic_DNA"/>
</dbReference>
<dbReference type="InterPro" id="IPR014832">
    <property type="entry name" value="TnsA_C"/>
</dbReference>
<comment type="caution">
    <text evidence="3">The sequence shown here is derived from an EMBL/GenBank/DDBJ whole genome shotgun (WGS) entry which is preliminary data.</text>
</comment>
<proteinExistence type="predicted"/>
<reference evidence="3" key="1">
    <citation type="submission" date="2019-08" db="EMBL/GenBank/DDBJ databases">
        <authorList>
            <person name="Kucharzyk K."/>
            <person name="Murdoch R.W."/>
            <person name="Higgins S."/>
            <person name="Loffler F."/>
        </authorList>
    </citation>
    <scope>NUCLEOTIDE SEQUENCE</scope>
</reference>
<evidence type="ECO:0008006" key="4">
    <source>
        <dbReference type="Google" id="ProtNLM"/>
    </source>
</evidence>
<organism evidence="3">
    <name type="scientific">bioreactor metagenome</name>
    <dbReference type="NCBI Taxonomy" id="1076179"/>
    <lineage>
        <taxon>unclassified sequences</taxon>
        <taxon>metagenomes</taxon>
        <taxon>ecological metagenomes</taxon>
    </lineage>
</organism>
<dbReference type="AlphaFoldDB" id="A0A644XAT9"/>
<dbReference type="InterPro" id="IPR014833">
    <property type="entry name" value="TnsA_N"/>
</dbReference>
<dbReference type="Pfam" id="PF08721">
    <property type="entry name" value="Tn7_Tnp_TnsA_C"/>
    <property type="match status" value="1"/>
</dbReference>
<protein>
    <recommendedName>
        <fullName evidence="4">TnsA endonuclease N-terminal domain-containing protein</fullName>
    </recommendedName>
</protein>
<evidence type="ECO:0000259" key="1">
    <source>
        <dbReference type="Pfam" id="PF08721"/>
    </source>
</evidence>
<evidence type="ECO:0000313" key="3">
    <source>
        <dbReference type="EMBL" id="MPM13320.1"/>
    </source>
</evidence>
<gene>
    <name evidence="3" type="ORF">SDC9_59676</name>
</gene>
<feature type="domain" description="TnsA endonuclease C-terminal" evidence="1">
    <location>
        <begin position="149"/>
        <end position="219"/>
    </location>
</feature>
<feature type="domain" description="TnsA endonuclease N-terminal" evidence="2">
    <location>
        <begin position="64"/>
        <end position="141"/>
    </location>
</feature>
<evidence type="ECO:0000259" key="2">
    <source>
        <dbReference type="Pfam" id="PF08722"/>
    </source>
</evidence>